<dbReference type="RefSeq" id="WP_260728490.1">
    <property type="nucleotide sequence ID" value="NZ_BAAABS010000008.1"/>
</dbReference>
<proteinExistence type="inferred from homology"/>
<keyword evidence="2 4" id="KW-0560">Oxidoreductase</keyword>
<dbReference type="PROSITE" id="PS00687">
    <property type="entry name" value="ALDEHYDE_DEHYDR_GLU"/>
    <property type="match status" value="1"/>
</dbReference>
<dbReference type="InterPro" id="IPR016163">
    <property type="entry name" value="Ald_DH_C"/>
</dbReference>
<evidence type="ECO:0000256" key="4">
    <source>
        <dbReference type="RuleBase" id="RU003345"/>
    </source>
</evidence>
<keyword evidence="7" id="KW-1185">Reference proteome</keyword>
<dbReference type="Proteomes" id="UP001058271">
    <property type="component" value="Chromosome"/>
</dbReference>
<dbReference type="EMBL" id="CP073721">
    <property type="protein sequence ID" value="UWZ39090.1"/>
    <property type="molecule type" value="Genomic_DNA"/>
</dbReference>
<organism evidence="6 7">
    <name type="scientific">Dactylosporangium roseum</name>
    <dbReference type="NCBI Taxonomy" id="47989"/>
    <lineage>
        <taxon>Bacteria</taxon>
        <taxon>Bacillati</taxon>
        <taxon>Actinomycetota</taxon>
        <taxon>Actinomycetes</taxon>
        <taxon>Micromonosporales</taxon>
        <taxon>Micromonosporaceae</taxon>
        <taxon>Dactylosporangium</taxon>
    </lineage>
</organism>
<evidence type="ECO:0000259" key="5">
    <source>
        <dbReference type="Pfam" id="PF00171"/>
    </source>
</evidence>
<evidence type="ECO:0000256" key="3">
    <source>
        <dbReference type="PROSITE-ProRule" id="PRU10007"/>
    </source>
</evidence>
<dbReference type="Gene3D" id="3.40.309.10">
    <property type="entry name" value="Aldehyde Dehydrogenase, Chain A, domain 2"/>
    <property type="match status" value="1"/>
</dbReference>
<reference evidence="6" key="1">
    <citation type="submission" date="2021-04" db="EMBL/GenBank/DDBJ databases">
        <title>Biosynthetic gene clusters of Dactylosporangioum roseum.</title>
        <authorList>
            <person name="Hartkoorn R.C."/>
            <person name="Beaudoing E."/>
            <person name="Hot D."/>
            <person name="Moureu S."/>
        </authorList>
    </citation>
    <scope>NUCLEOTIDE SEQUENCE</scope>
    <source>
        <strain evidence="6">NRRL B-16295</strain>
    </source>
</reference>
<dbReference type="InterPro" id="IPR016161">
    <property type="entry name" value="Ald_DH/histidinol_DH"/>
</dbReference>
<evidence type="ECO:0000313" key="7">
    <source>
        <dbReference type="Proteomes" id="UP001058271"/>
    </source>
</evidence>
<evidence type="ECO:0000256" key="2">
    <source>
        <dbReference type="ARBA" id="ARBA00023002"/>
    </source>
</evidence>
<sequence>MTEVRDPRTGRVERLLAPPSPERLRELVAGLRAAQPAWLALGTDGRAAALHAWADELAAAAEPLTAALLADTGRQYESAMEAGQVVAMARRWADAAGDLLTPVTMPSRVVPGIALETGPRPYPLVGVISPWNFPLLLGLIDAIPALAAGCAVIVKPSEVTPRFIAPLRDTILRVPALRDVVRVVEGAGDVGAALIPMVDAVCFTGSVPTGRLVGAAAAAVFIPAFLELGGKDPAIVLPGTDLERASSALLWGAVANAGQSCLSIERIYVHKSIADELVRLLIAKADQVTLAWPEPGDGMLGPLIDPVQAGIIEAQLADAVAKGATVHSGGVIEEHGGGRWIRPTVLTGVSQDMAIMQEETFGPILPVATFDTVEQAVALANDSAFGLSGAVFGPDEEAAAAVARRLDVGAVSINDAALTALIHEGEKNSFRGSGLGGSRMGAASIRRFVRKQTLITNHSPTRDPWWHTP</sequence>
<dbReference type="SUPFAM" id="SSF53720">
    <property type="entry name" value="ALDH-like"/>
    <property type="match status" value="1"/>
</dbReference>
<dbReference type="PANTHER" id="PTHR42804">
    <property type="entry name" value="ALDEHYDE DEHYDROGENASE"/>
    <property type="match status" value="1"/>
</dbReference>
<comment type="similarity">
    <text evidence="1 4">Belongs to the aldehyde dehydrogenase family.</text>
</comment>
<evidence type="ECO:0000256" key="1">
    <source>
        <dbReference type="ARBA" id="ARBA00009986"/>
    </source>
</evidence>
<name>A0ABY5ZDQ7_9ACTN</name>
<protein>
    <submittedName>
        <fullName evidence="6">Aldehyde dehydrogenase family protein</fullName>
    </submittedName>
</protein>
<dbReference type="Gene3D" id="3.40.605.10">
    <property type="entry name" value="Aldehyde Dehydrogenase, Chain A, domain 1"/>
    <property type="match status" value="1"/>
</dbReference>
<dbReference type="InterPro" id="IPR029510">
    <property type="entry name" value="Ald_DH_CS_GLU"/>
</dbReference>
<feature type="domain" description="Aldehyde dehydrogenase" evidence="5">
    <location>
        <begin position="3"/>
        <end position="449"/>
    </location>
</feature>
<feature type="active site" evidence="3">
    <location>
        <position position="227"/>
    </location>
</feature>
<dbReference type="InterPro" id="IPR015590">
    <property type="entry name" value="Aldehyde_DH_dom"/>
</dbReference>
<accession>A0ABY5ZDQ7</accession>
<evidence type="ECO:0000313" key="6">
    <source>
        <dbReference type="EMBL" id="UWZ39090.1"/>
    </source>
</evidence>
<gene>
    <name evidence="6" type="ORF">Drose_13205</name>
</gene>
<dbReference type="Pfam" id="PF00171">
    <property type="entry name" value="Aldedh"/>
    <property type="match status" value="1"/>
</dbReference>
<dbReference type="PANTHER" id="PTHR42804:SF1">
    <property type="entry name" value="ALDEHYDE DEHYDROGENASE-RELATED"/>
    <property type="match status" value="1"/>
</dbReference>
<dbReference type="InterPro" id="IPR016162">
    <property type="entry name" value="Ald_DH_N"/>
</dbReference>